<feature type="domain" description="DJ-1/PfpI" evidence="2">
    <location>
        <begin position="7"/>
        <end position="184"/>
    </location>
</feature>
<dbReference type="Gene3D" id="3.40.50.880">
    <property type="match status" value="1"/>
</dbReference>
<dbReference type="Pfam" id="PF01965">
    <property type="entry name" value="DJ-1_PfpI"/>
    <property type="match status" value="1"/>
</dbReference>
<evidence type="ECO:0000313" key="4">
    <source>
        <dbReference type="Proteomes" id="UP001240150"/>
    </source>
</evidence>
<proteinExistence type="predicted"/>
<dbReference type="EMBL" id="CP126980">
    <property type="protein sequence ID" value="WIM92825.1"/>
    <property type="molecule type" value="Genomic_DNA"/>
</dbReference>
<keyword evidence="4" id="KW-1185">Reference proteome</keyword>
<protein>
    <submittedName>
        <fullName evidence="3">DJ-1/PfpI family protein</fullName>
    </submittedName>
</protein>
<organism evidence="3 4">
    <name type="scientific">Actinoplanes oblitus</name>
    <dbReference type="NCBI Taxonomy" id="3040509"/>
    <lineage>
        <taxon>Bacteria</taxon>
        <taxon>Bacillati</taxon>
        <taxon>Actinomycetota</taxon>
        <taxon>Actinomycetes</taxon>
        <taxon>Micromonosporales</taxon>
        <taxon>Micromonosporaceae</taxon>
        <taxon>Actinoplanes</taxon>
    </lineage>
</organism>
<evidence type="ECO:0000313" key="3">
    <source>
        <dbReference type="EMBL" id="WIM92825.1"/>
    </source>
</evidence>
<evidence type="ECO:0000259" key="2">
    <source>
        <dbReference type="Pfam" id="PF01965"/>
    </source>
</evidence>
<sequence length="224" mass="24726">MRLQGCRIGVLIESDYYEPEIFYYRHRFAEEGAELHFLSRLWGQPEMTFTGHEFGAPFVCGESFEPIGDAELAGYSAIIVPSGMVADRLRYTDSPDRLPPATEFLARAFAHHDVVKGLICHGMWLVAPRPELVRGRRAVAHNNLLGDLRNMGVDYVDSDVVVDDDLVTARTGEHCHAFAAALISAIARRRGALPRGMRDVPAVPDDTGDLPRGSRSRNHAVGAS</sequence>
<name>A0ABY8W798_9ACTN</name>
<feature type="region of interest" description="Disordered" evidence="1">
    <location>
        <begin position="196"/>
        <end position="224"/>
    </location>
</feature>
<accession>A0ABY8W798</accession>
<dbReference type="SUPFAM" id="SSF52317">
    <property type="entry name" value="Class I glutamine amidotransferase-like"/>
    <property type="match status" value="1"/>
</dbReference>
<reference evidence="3 4" key="1">
    <citation type="submission" date="2023-06" db="EMBL/GenBank/DDBJ databases">
        <authorList>
            <person name="Yushchuk O."/>
            <person name="Binda E."/>
            <person name="Ruckert-Reed C."/>
            <person name="Fedorenko V."/>
            <person name="Kalinowski J."/>
            <person name="Marinelli F."/>
        </authorList>
    </citation>
    <scope>NUCLEOTIDE SEQUENCE [LARGE SCALE GENOMIC DNA]</scope>
    <source>
        <strain evidence="3 4">NRRL 3884</strain>
    </source>
</reference>
<dbReference type="InterPro" id="IPR029062">
    <property type="entry name" value="Class_I_gatase-like"/>
</dbReference>
<gene>
    <name evidence="3" type="ORF">ACTOB_004783</name>
</gene>
<evidence type="ECO:0000256" key="1">
    <source>
        <dbReference type="SAM" id="MobiDB-lite"/>
    </source>
</evidence>
<dbReference type="Proteomes" id="UP001240150">
    <property type="component" value="Chromosome"/>
</dbReference>
<dbReference type="RefSeq" id="WP_284914032.1">
    <property type="nucleotide sequence ID" value="NZ_CP126980.1"/>
</dbReference>
<dbReference type="InterPro" id="IPR002818">
    <property type="entry name" value="DJ-1/PfpI"/>
</dbReference>